<dbReference type="GO" id="GO:0003934">
    <property type="term" value="F:GTP cyclohydrolase I activity"/>
    <property type="evidence" value="ECO:0007669"/>
    <property type="project" value="UniProtKB-UniRule"/>
</dbReference>
<accession>A0A933MJV8</accession>
<keyword evidence="5" id="KW-0547">Nucleotide-binding</keyword>
<dbReference type="Gene3D" id="1.10.286.10">
    <property type="match status" value="1"/>
</dbReference>
<comment type="subunit">
    <text evidence="5">Homopolymer.</text>
</comment>
<comment type="similarity">
    <text evidence="5">Belongs to the GTP cyclohydrolase I family.</text>
</comment>
<proteinExistence type="inferred from homology"/>
<dbReference type="GO" id="GO:0046654">
    <property type="term" value="P:tetrahydrofolate biosynthetic process"/>
    <property type="evidence" value="ECO:0007669"/>
    <property type="project" value="UniProtKB-UniRule"/>
</dbReference>
<dbReference type="AlphaFoldDB" id="A0A933MJV8"/>
<dbReference type="NCBIfam" id="TIGR00063">
    <property type="entry name" value="folE"/>
    <property type="match status" value="1"/>
</dbReference>
<keyword evidence="5" id="KW-0862">Zinc</keyword>
<dbReference type="GO" id="GO:0006730">
    <property type="term" value="P:one-carbon metabolic process"/>
    <property type="evidence" value="ECO:0007669"/>
    <property type="project" value="UniProtKB-UniRule"/>
</dbReference>
<feature type="binding site" evidence="5">
    <location>
        <position position="83"/>
    </location>
    <ligand>
        <name>Zn(2+)</name>
        <dbReference type="ChEBI" id="CHEBI:29105"/>
    </ligand>
</feature>
<keyword evidence="3 5" id="KW-0554">One-carbon metabolism</keyword>
<gene>
    <name evidence="5 7" type="primary">folE</name>
    <name evidence="7" type="ORF">HY768_02530</name>
</gene>
<dbReference type="Proteomes" id="UP000736328">
    <property type="component" value="Unassembled WGS sequence"/>
</dbReference>
<dbReference type="Pfam" id="PF01227">
    <property type="entry name" value="GTP_cyclohydroI"/>
    <property type="match status" value="1"/>
</dbReference>
<dbReference type="HAMAP" id="MF_00223">
    <property type="entry name" value="FolE"/>
    <property type="match status" value="1"/>
</dbReference>
<feature type="domain" description="GTP cyclohydrolase I" evidence="6">
    <location>
        <begin position="14"/>
        <end position="190"/>
    </location>
</feature>
<dbReference type="GO" id="GO:0006729">
    <property type="term" value="P:tetrahydrobiopterin biosynthetic process"/>
    <property type="evidence" value="ECO:0007669"/>
    <property type="project" value="TreeGrafter"/>
</dbReference>
<dbReference type="NCBIfam" id="NF006825">
    <property type="entry name" value="PRK09347.1-2"/>
    <property type="match status" value="1"/>
</dbReference>
<feature type="binding site" evidence="5">
    <location>
        <position position="86"/>
    </location>
    <ligand>
        <name>Zn(2+)</name>
        <dbReference type="ChEBI" id="CHEBI:29105"/>
    </ligand>
</feature>
<organism evidence="7 8">
    <name type="scientific">candidate division TA06 bacterium</name>
    <dbReference type="NCBI Taxonomy" id="2250710"/>
    <lineage>
        <taxon>Bacteria</taxon>
        <taxon>Bacteria division TA06</taxon>
    </lineage>
</organism>
<comment type="catalytic activity">
    <reaction evidence="1 5">
        <text>GTP + H2O = 7,8-dihydroneopterin 3'-triphosphate + formate + H(+)</text>
        <dbReference type="Rhea" id="RHEA:17473"/>
        <dbReference type="ChEBI" id="CHEBI:15377"/>
        <dbReference type="ChEBI" id="CHEBI:15378"/>
        <dbReference type="ChEBI" id="CHEBI:15740"/>
        <dbReference type="ChEBI" id="CHEBI:37565"/>
        <dbReference type="ChEBI" id="CHEBI:58462"/>
        <dbReference type="EC" id="3.5.4.16"/>
    </reaction>
</comment>
<reference evidence="7" key="1">
    <citation type="submission" date="2020-07" db="EMBL/GenBank/DDBJ databases">
        <title>Huge and variable diversity of episymbiotic CPR bacteria and DPANN archaea in groundwater ecosystems.</title>
        <authorList>
            <person name="He C.Y."/>
            <person name="Keren R."/>
            <person name="Whittaker M."/>
            <person name="Farag I.F."/>
            <person name="Doudna J."/>
            <person name="Cate J.H.D."/>
            <person name="Banfield J.F."/>
        </authorList>
    </citation>
    <scope>NUCLEOTIDE SEQUENCE</scope>
    <source>
        <strain evidence="7">NC_groundwater_1520_Pr4_B-0.1um_53_5</strain>
    </source>
</reference>
<dbReference type="InterPro" id="IPR018234">
    <property type="entry name" value="GTP_CycHdrlase_I_CS"/>
</dbReference>
<dbReference type="NCBIfam" id="NF006826">
    <property type="entry name" value="PRK09347.1-3"/>
    <property type="match status" value="1"/>
</dbReference>
<dbReference type="FunFam" id="1.10.286.10:FF:000001">
    <property type="entry name" value="GTP cyclohydrolase 1"/>
    <property type="match status" value="1"/>
</dbReference>
<dbReference type="SUPFAM" id="SSF55620">
    <property type="entry name" value="Tetrahydrobiopterin biosynthesis enzymes-like"/>
    <property type="match status" value="1"/>
</dbReference>
<name>A0A933MJV8_UNCT6</name>
<dbReference type="GO" id="GO:0005525">
    <property type="term" value="F:GTP binding"/>
    <property type="evidence" value="ECO:0007669"/>
    <property type="project" value="UniProtKB-KW"/>
</dbReference>
<feature type="binding site" evidence="5">
    <location>
        <position position="155"/>
    </location>
    <ligand>
        <name>Zn(2+)</name>
        <dbReference type="ChEBI" id="CHEBI:29105"/>
    </ligand>
</feature>
<evidence type="ECO:0000256" key="3">
    <source>
        <dbReference type="ARBA" id="ARBA00022563"/>
    </source>
</evidence>
<protein>
    <recommendedName>
        <fullName evidence="5">GTP cyclohydrolase 1</fullName>
        <ecNumber evidence="5">3.5.4.16</ecNumber>
    </recommendedName>
    <alternativeName>
        <fullName evidence="5">GTP cyclohydrolase I</fullName>
        <shortName evidence="5">GTP-CH-I</shortName>
    </alternativeName>
</protein>
<dbReference type="InterPro" id="IPR043134">
    <property type="entry name" value="GTP-CH-I_N"/>
</dbReference>
<dbReference type="Gene3D" id="3.30.1130.10">
    <property type="match status" value="1"/>
</dbReference>
<keyword evidence="4 5" id="KW-0378">Hydrolase</keyword>
<evidence type="ECO:0000256" key="4">
    <source>
        <dbReference type="ARBA" id="ARBA00022801"/>
    </source>
</evidence>
<dbReference type="InterPro" id="IPR001474">
    <property type="entry name" value="GTP_CycHdrlase_I"/>
</dbReference>
<dbReference type="GO" id="GO:0005737">
    <property type="term" value="C:cytoplasm"/>
    <property type="evidence" value="ECO:0007669"/>
    <property type="project" value="TreeGrafter"/>
</dbReference>
<dbReference type="GO" id="GO:0008270">
    <property type="term" value="F:zinc ion binding"/>
    <property type="evidence" value="ECO:0007669"/>
    <property type="project" value="UniProtKB-UniRule"/>
</dbReference>
<dbReference type="PROSITE" id="PS00859">
    <property type="entry name" value="GTP_CYCLOHYDROL_1_1"/>
    <property type="match status" value="1"/>
</dbReference>
<evidence type="ECO:0000259" key="6">
    <source>
        <dbReference type="Pfam" id="PF01227"/>
    </source>
</evidence>
<keyword evidence="5" id="KW-0479">Metal-binding</keyword>
<keyword evidence="5" id="KW-0342">GTP-binding</keyword>
<comment type="caution">
    <text evidence="7">The sequence shown here is derived from an EMBL/GenBank/DDBJ whole genome shotgun (WGS) entry which is preliminary data.</text>
</comment>
<evidence type="ECO:0000313" key="8">
    <source>
        <dbReference type="Proteomes" id="UP000736328"/>
    </source>
</evidence>
<dbReference type="PANTHER" id="PTHR11109">
    <property type="entry name" value="GTP CYCLOHYDROLASE I"/>
    <property type="match status" value="1"/>
</dbReference>
<dbReference type="InterPro" id="IPR043133">
    <property type="entry name" value="GTP-CH-I_C/QueF"/>
</dbReference>
<dbReference type="EMBL" id="JACQXR010000031">
    <property type="protein sequence ID" value="MBI4726095.1"/>
    <property type="molecule type" value="Genomic_DNA"/>
</dbReference>
<dbReference type="InterPro" id="IPR020602">
    <property type="entry name" value="GTP_CycHdrlase_I_dom"/>
</dbReference>
<dbReference type="EC" id="3.5.4.16" evidence="5"/>
<dbReference type="FunFam" id="3.30.1130.10:FF:000001">
    <property type="entry name" value="GTP cyclohydrolase 1"/>
    <property type="match status" value="1"/>
</dbReference>
<evidence type="ECO:0000313" key="7">
    <source>
        <dbReference type="EMBL" id="MBI4726095.1"/>
    </source>
</evidence>
<dbReference type="PANTHER" id="PTHR11109:SF7">
    <property type="entry name" value="GTP CYCLOHYDROLASE 1"/>
    <property type="match status" value="1"/>
</dbReference>
<comment type="pathway">
    <text evidence="2 5">Cofactor biosynthesis; 7,8-dihydroneopterin triphosphate biosynthesis; 7,8-dihydroneopterin triphosphate from GTP: step 1/1.</text>
</comment>
<evidence type="ECO:0000256" key="2">
    <source>
        <dbReference type="ARBA" id="ARBA00005080"/>
    </source>
</evidence>
<evidence type="ECO:0000256" key="1">
    <source>
        <dbReference type="ARBA" id="ARBA00001052"/>
    </source>
</evidence>
<evidence type="ECO:0000256" key="5">
    <source>
        <dbReference type="HAMAP-Rule" id="MF_00223"/>
    </source>
</evidence>
<sequence>MHKSKIKRPDGPRIQKAVKDLLLAIGEDPRREGLVDTPGRVARMYEEVLSGMAADPIDELKVYTAKNEDEMILVKDITFHSLCEHHLLPFFGRVHIAYIPRHNKITGFSSLVKVVEAMAKRLQLQERLAADIADLIMKKLKPLGVLVVVEAEHLCMIMRGVKKPGSSVVTSAIRGGMKRESTRLEALSLIKGRPNF</sequence>